<evidence type="ECO:0000313" key="4">
    <source>
        <dbReference type="EMBL" id="MFC6382320.1"/>
    </source>
</evidence>
<dbReference type="Gene3D" id="3.90.550.10">
    <property type="entry name" value="Spore Coat Polysaccharide Biosynthesis Protein SpsA, Chain A"/>
    <property type="match status" value="1"/>
</dbReference>
<dbReference type="InterPro" id="IPR029044">
    <property type="entry name" value="Nucleotide-diphossugar_trans"/>
</dbReference>
<dbReference type="Pfam" id="PF00535">
    <property type="entry name" value="Glycos_transf_2"/>
    <property type="match status" value="1"/>
</dbReference>
<name>A0ABW1WB70_9GAMM</name>
<dbReference type="SUPFAM" id="SSF53448">
    <property type="entry name" value="Nucleotide-diphospho-sugar transferases"/>
    <property type="match status" value="1"/>
</dbReference>
<organism evidence="4 5">
    <name type="scientific">Psychrobacter glacincola</name>
    <dbReference type="NCBI Taxonomy" id="56810"/>
    <lineage>
        <taxon>Bacteria</taxon>
        <taxon>Pseudomonadati</taxon>
        <taxon>Pseudomonadota</taxon>
        <taxon>Gammaproteobacteria</taxon>
        <taxon>Moraxellales</taxon>
        <taxon>Moraxellaceae</taxon>
        <taxon>Psychrobacter</taxon>
    </lineage>
</organism>
<dbReference type="PANTHER" id="PTHR22916:SF51">
    <property type="entry name" value="GLYCOSYLTRANSFERASE EPSH-RELATED"/>
    <property type="match status" value="1"/>
</dbReference>
<sequence length="337" mass="39577">MLLSLVIPFFNSEKKSKRLLETLAKIKQKDVEFVLINDGSTDGTYGLLKQFKASLLESNVALIDQDNRGPGGARNSGLKIAKGKYVWFVDSDDDITLESIDIVRENANSDYDFIDFNIEKSKELLNSMDLEAGEYIVTDDSRIKLLQKFGRISSKAVSRKLLIENNIFYPEYCVYEDNPLRFIYPFFVRKFLKVQAIGYIHHLEFESITRSKPSLRTYDRLYTAIYGLEAGLKLATNSEEVRVLEEKFIEKYMIESAMKFYSIKPSRYWLTTWRVMKQYRSLEKRFNIKIKPFDAIEASRFHPKVKSYLKIQWALSHSIRTDQTRYFDNIRKKTWNL</sequence>
<evidence type="ECO:0000256" key="1">
    <source>
        <dbReference type="ARBA" id="ARBA00022676"/>
    </source>
</evidence>
<keyword evidence="2" id="KW-0808">Transferase</keyword>
<feature type="domain" description="Glycosyltransferase 2-like" evidence="3">
    <location>
        <begin position="4"/>
        <end position="124"/>
    </location>
</feature>
<accession>A0ABW1WB70</accession>
<dbReference type="InterPro" id="IPR001173">
    <property type="entry name" value="Glyco_trans_2-like"/>
</dbReference>
<keyword evidence="5" id="KW-1185">Reference proteome</keyword>
<evidence type="ECO:0000256" key="2">
    <source>
        <dbReference type="ARBA" id="ARBA00022679"/>
    </source>
</evidence>
<evidence type="ECO:0000259" key="3">
    <source>
        <dbReference type="Pfam" id="PF00535"/>
    </source>
</evidence>
<dbReference type="Proteomes" id="UP001596264">
    <property type="component" value="Unassembled WGS sequence"/>
</dbReference>
<dbReference type="PANTHER" id="PTHR22916">
    <property type="entry name" value="GLYCOSYLTRANSFERASE"/>
    <property type="match status" value="1"/>
</dbReference>
<evidence type="ECO:0000313" key="5">
    <source>
        <dbReference type="Proteomes" id="UP001596264"/>
    </source>
</evidence>
<reference evidence="5" key="1">
    <citation type="journal article" date="2019" name="Int. J. Syst. Evol. Microbiol.">
        <title>The Global Catalogue of Microorganisms (GCM) 10K type strain sequencing project: providing services to taxonomists for standard genome sequencing and annotation.</title>
        <authorList>
            <consortium name="The Broad Institute Genomics Platform"/>
            <consortium name="The Broad Institute Genome Sequencing Center for Infectious Disease"/>
            <person name="Wu L."/>
            <person name="Ma J."/>
        </authorList>
    </citation>
    <scope>NUCLEOTIDE SEQUENCE [LARGE SCALE GENOMIC DNA]</scope>
    <source>
        <strain evidence="5">CCM 2050</strain>
    </source>
</reference>
<dbReference type="CDD" id="cd00761">
    <property type="entry name" value="Glyco_tranf_GTA_type"/>
    <property type="match status" value="1"/>
</dbReference>
<comment type="caution">
    <text evidence="4">The sequence shown here is derived from an EMBL/GenBank/DDBJ whole genome shotgun (WGS) entry which is preliminary data.</text>
</comment>
<dbReference type="RefSeq" id="WP_201564476.1">
    <property type="nucleotide sequence ID" value="NZ_CAJGZK010000026.1"/>
</dbReference>
<keyword evidence="1" id="KW-0328">Glycosyltransferase</keyword>
<dbReference type="EMBL" id="JBHSTZ010000063">
    <property type="protein sequence ID" value="MFC6382320.1"/>
    <property type="molecule type" value="Genomic_DNA"/>
</dbReference>
<protein>
    <submittedName>
        <fullName evidence="4">Glycosyltransferase family 2 protein</fullName>
    </submittedName>
</protein>
<gene>
    <name evidence="4" type="ORF">ACFP58_12795</name>
</gene>
<proteinExistence type="predicted"/>